<sequence length="56" mass="6732">MTICLQYFINTTTLLFLRSKYASDIYQGSLYTVHPMTLSYIQTDRKINIFINTYRR</sequence>
<dbReference type="AlphaFoldDB" id="A0A0K2UXR0"/>
<organism evidence="1">
    <name type="scientific">Lepeophtheirus salmonis</name>
    <name type="common">Salmon louse</name>
    <name type="synonym">Caligus salmonis</name>
    <dbReference type="NCBI Taxonomy" id="72036"/>
    <lineage>
        <taxon>Eukaryota</taxon>
        <taxon>Metazoa</taxon>
        <taxon>Ecdysozoa</taxon>
        <taxon>Arthropoda</taxon>
        <taxon>Crustacea</taxon>
        <taxon>Multicrustacea</taxon>
        <taxon>Hexanauplia</taxon>
        <taxon>Copepoda</taxon>
        <taxon>Siphonostomatoida</taxon>
        <taxon>Caligidae</taxon>
        <taxon>Lepeophtheirus</taxon>
    </lineage>
</organism>
<reference evidence="1" key="1">
    <citation type="submission" date="2014-05" db="EMBL/GenBank/DDBJ databases">
        <authorList>
            <person name="Chronopoulou M."/>
        </authorList>
    </citation>
    <scope>NUCLEOTIDE SEQUENCE</scope>
    <source>
        <tissue evidence="1">Whole organism</tissue>
    </source>
</reference>
<proteinExistence type="predicted"/>
<dbReference type="EMBL" id="HACA01025697">
    <property type="protein sequence ID" value="CDW43058.1"/>
    <property type="molecule type" value="Transcribed_RNA"/>
</dbReference>
<name>A0A0K2UXR0_LEPSM</name>
<accession>A0A0K2UXR0</accession>
<protein>
    <submittedName>
        <fullName evidence="1">Uncharacterized protein</fullName>
    </submittedName>
</protein>
<evidence type="ECO:0000313" key="1">
    <source>
        <dbReference type="EMBL" id="CDW43058.1"/>
    </source>
</evidence>